<dbReference type="AlphaFoldDB" id="B8LLL8"/>
<accession>B8LLL8</accession>
<keyword evidence="4" id="KW-0067">ATP-binding</keyword>
<keyword evidence="1" id="KW-0808">Transferase</keyword>
<sequence length="245" mass="27238">MSQNSLHKHLFGEIQNVLSWEKRLGIIVGTARGLTYLHEDSNVRIIHRDIKCGNILLDDRFHPKIADFGLARFFPDGETHVSTRVGGTIGYTAPEYAVHGQLTEKADVYSYGIVVLEIVSGRKSVNARLDASMQLLLEWAWNQFQQDQVLDIVDSSLEGQYPREQVLRVIRIALLCTQGSWALRPAMSEVVSMLTNNSEITVQPTQPAFIDDSAGKPTDFTTPSDSVNLRSASSHGSITVSFVPR</sequence>
<dbReference type="PROSITE" id="PS50011">
    <property type="entry name" value="PROTEIN_KINASE_DOM"/>
    <property type="match status" value="1"/>
</dbReference>
<dbReference type="GO" id="GO:0004672">
    <property type="term" value="F:protein kinase activity"/>
    <property type="evidence" value="ECO:0007669"/>
    <property type="project" value="InterPro"/>
</dbReference>
<dbReference type="Gene3D" id="1.10.510.10">
    <property type="entry name" value="Transferase(Phosphotransferase) domain 1"/>
    <property type="match status" value="1"/>
</dbReference>
<dbReference type="GO" id="GO:0005524">
    <property type="term" value="F:ATP binding"/>
    <property type="evidence" value="ECO:0007669"/>
    <property type="project" value="UniProtKB-KW"/>
</dbReference>
<protein>
    <recommendedName>
        <fullName evidence="5">Protein kinase domain-containing protein</fullName>
    </recommendedName>
</protein>
<keyword evidence="2" id="KW-0547">Nucleotide-binding</keyword>
<dbReference type="InterPro" id="IPR011009">
    <property type="entry name" value="Kinase-like_dom_sf"/>
</dbReference>
<evidence type="ECO:0000313" key="6">
    <source>
        <dbReference type="EMBL" id="ABR16548.1"/>
    </source>
</evidence>
<dbReference type="SUPFAM" id="SSF56112">
    <property type="entry name" value="Protein kinase-like (PK-like)"/>
    <property type="match status" value="1"/>
</dbReference>
<name>B8LLL8_PICSI</name>
<feature type="domain" description="Protein kinase" evidence="5">
    <location>
        <begin position="1"/>
        <end position="175"/>
    </location>
</feature>
<dbReference type="PROSITE" id="PS00108">
    <property type="entry name" value="PROTEIN_KINASE_ST"/>
    <property type="match status" value="1"/>
</dbReference>
<evidence type="ECO:0000256" key="4">
    <source>
        <dbReference type="ARBA" id="ARBA00022840"/>
    </source>
</evidence>
<dbReference type="InterPro" id="IPR008271">
    <property type="entry name" value="Ser/Thr_kinase_AS"/>
</dbReference>
<dbReference type="InterPro" id="IPR052059">
    <property type="entry name" value="CR_Ser/Thr_kinase"/>
</dbReference>
<dbReference type="InterPro" id="IPR000719">
    <property type="entry name" value="Prot_kinase_dom"/>
</dbReference>
<evidence type="ECO:0000256" key="2">
    <source>
        <dbReference type="ARBA" id="ARBA00022741"/>
    </source>
</evidence>
<dbReference type="EMBL" id="EF676661">
    <property type="protein sequence ID" value="ABR16548.1"/>
    <property type="molecule type" value="mRNA"/>
</dbReference>
<dbReference type="PANTHER" id="PTHR47973">
    <property type="entry name" value="CYSTEINE-RICH RECEPTOR-LIKE PROTEIN KINASE 3"/>
    <property type="match status" value="1"/>
</dbReference>
<evidence type="ECO:0000256" key="3">
    <source>
        <dbReference type="ARBA" id="ARBA00022777"/>
    </source>
</evidence>
<proteinExistence type="evidence at transcript level"/>
<dbReference type="SMART" id="SM00220">
    <property type="entry name" value="S_TKc"/>
    <property type="match status" value="1"/>
</dbReference>
<organism evidence="6">
    <name type="scientific">Picea sitchensis</name>
    <name type="common">Sitka spruce</name>
    <name type="synonym">Pinus sitchensis</name>
    <dbReference type="NCBI Taxonomy" id="3332"/>
    <lineage>
        <taxon>Eukaryota</taxon>
        <taxon>Viridiplantae</taxon>
        <taxon>Streptophyta</taxon>
        <taxon>Embryophyta</taxon>
        <taxon>Tracheophyta</taxon>
        <taxon>Spermatophyta</taxon>
        <taxon>Pinopsida</taxon>
        <taxon>Pinidae</taxon>
        <taxon>Conifers I</taxon>
        <taxon>Pinales</taxon>
        <taxon>Pinaceae</taxon>
        <taxon>Picea</taxon>
    </lineage>
</organism>
<evidence type="ECO:0000256" key="1">
    <source>
        <dbReference type="ARBA" id="ARBA00022679"/>
    </source>
</evidence>
<dbReference type="FunFam" id="1.10.510.10:FF:000336">
    <property type="entry name" value="Cysteine-rich receptor-like protein kinase 2"/>
    <property type="match status" value="1"/>
</dbReference>
<dbReference type="InterPro" id="IPR001245">
    <property type="entry name" value="Ser-Thr/Tyr_kinase_cat_dom"/>
</dbReference>
<dbReference type="Pfam" id="PF07714">
    <property type="entry name" value="PK_Tyr_Ser-Thr"/>
    <property type="match status" value="1"/>
</dbReference>
<reference evidence="6" key="1">
    <citation type="submission" date="2007-06" db="EMBL/GenBank/DDBJ databases">
        <title>Full length cDNA sequences from Sitka Spruce (Picea sitchensis).</title>
        <authorList>
            <person name="Ralph S.G."/>
            <person name="Chun H.E."/>
            <person name="Liao N."/>
            <person name="Ali J."/>
            <person name="Reid K."/>
            <person name="Kolosova N."/>
            <person name="Cooper N."/>
            <person name="Cullis C."/>
            <person name="Jancsik S."/>
            <person name="Moore R."/>
            <person name="Mayo M."/>
            <person name="Wagner S."/>
            <person name="Holt R.A."/>
            <person name="Jones S.J.M."/>
            <person name="Marra M.A."/>
            <person name="Ritland C.E."/>
            <person name="Ritland K."/>
            <person name="Bohlmann J."/>
        </authorList>
    </citation>
    <scope>NUCLEOTIDE SEQUENCE</scope>
    <source>
        <tissue evidence="6">Green portion of the leader tissue</tissue>
    </source>
</reference>
<evidence type="ECO:0000259" key="5">
    <source>
        <dbReference type="PROSITE" id="PS50011"/>
    </source>
</evidence>
<keyword evidence="3" id="KW-0418">Kinase</keyword>